<evidence type="ECO:0000313" key="6">
    <source>
        <dbReference type="EMBL" id="AET41339.1"/>
    </source>
</evidence>
<organism evidence="6 7">
    <name type="scientific">Eremothecium cymbalariae (strain CBS 270.75 / DBVPG 7215 / KCTC 17166 / NRRL Y-17582)</name>
    <name type="common">Yeast</name>
    <dbReference type="NCBI Taxonomy" id="931890"/>
    <lineage>
        <taxon>Eukaryota</taxon>
        <taxon>Fungi</taxon>
        <taxon>Dikarya</taxon>
        <taxon>Ascomycota</taxon>
        <taxon>Saccharomycotina</taxon>
        <taxon>Saccharomycetes</taxon>
        <taxon>Saccharomycetales</taxon>
        <taxon>Saccharomycetaceae</taxon>
        <taxon>Eremothecium</taxon>
    </lineage>
</organism>
<dbReference type="Pfam" id="PF04568">
    <property type="entry name" value="IATP"/>
    <property type="match status" value="1"/>
</dbReference>
<proteinExistence type="inferred from homology"/>
<dbReference type="EMBL" id="CP002504">
    <property type="protein sequence ID" value="AET41339.1"/>
    <property type="molecule type" value="Genomic_DNA"/>
</dbReference>
<evidence type="ECO:0000256" key="4">
    <source>
        <dbReference type="RuleBase" id="RU368087"/>
    </source>
</evidence>
<dbReference type="SUPFAM" id="SSF64602">
    <property type="entry name" value="F1 ATPase inhibitor, IF1, C-terminal domain"/>
    <property type="match status" value="1"/>
</dbReference>
<dbReference type="OMA" id="RCISRNT"/>
<dbReference type="RefSeq" id="XP_003648156.1">
    <property type="nucleotide sequence ID" value="XM_003648108.1"/>
</dbReference>
<evidence type="ECO:0000256" key="2">
    <source>
        <dbReference type="ARBA" id="ARBA00010901"/>
    </source>
</evidence>
<dbReference type="GeneID" id="11469834"/>
<evidence type="ECO:0000313" key="7">
    <source>
        <dbReference type="Proteomes" id="UP000006790"/>
    </source>
</evidence>
<dbReference type="InParanoid" id="G8JWW5"/>
<comment type="function">
    <text evidence="4">Inhibits the enzyme activity of ATPase.</text>
</comment>
<evidence type="ECO:0000256" key="1">
    <source>
        <dbReference type="ARBA" id="ARBA00004173"/>
    </source>
</evidence>
<dbReference type="HOGENOM" id="CLU_145563_4_1_1"/>
<evidence type="ECO:0000256" key="5">
    <source>
        <dbReference type="SAM" id="Coils"/>
    </source>
</evidence>
<comment type="similarity">
    <text evidence="2 4">Belongs to the ATPase inhibitor family.</text>
</comment>
<protein>
    <recommendedName>
        <fullName evidence="4">ATPase inhibitor, mitochondrial</fullName>
    </recommendedName>
</protein>
<sequence>MLSLFRSTGARRFPLRSAVSTRLYSDEGSTGSPRGDLTNDAFVQREKAQEDYYIKQHEKDQLRRLREELSQHKQKINNLEEKINNFTK</sequence>
<keyword evidence="5" id="KW-0175">Coiled coil</keyword>
<dbReference type="Proteomes" id="UP000006790">
    <property type="component" value="Chromosome 8"/>
</dbReference>
<dbReference type="GO" id="GO:0005739">
    <property type="term" value="C:mitochondrion"/>
    <property type="evidence" value="ECO:0007669"/>
    <property type="project" value="UniProtKB-SubCell"/>
</dbReference>
<dbReference type="FunFam" id="1.20.5.500:FF:000006">
    <property type="entry name" value="ATPase inhibitor, mitochondrial"/>
    <property type="match status" value="1"/>
</dbReference>
<dbReference type="STRING" id="931890.G8JWW5"/>
<reference evidence="7" key="1">
    <citation type="journal article" date="2012" name="G3 (Bethesda)">
        <title>Pichia sorbitophila, an interspecies yeast hybrid reveals early steps of genome resolution following polyploidization.</title>
        <authorList>
            <person name="Leh Louis V."/>
            <person name="Despons L."/>
            <person name="Friedrich A."/>
            <person name="Martin T."/>
            <person name="Durrens P."/>
            <person name="Casaregola S."/>
            <person name="Neuveglise C."/>
            <person name="Fairhead C."/>
            <person name="Marck C."/>
            <person name="Cruz J.A."/>
            <person name="Straub M.L."/>
            <person name="Kugler V."/>
            <person name="Sacerdot C."/>
            <person name="Uzunov Z."/>
            <person name="Thierry A."/>
            <person name="Weiss S."/>
            <person name="Bleykasten C."/>
            <person name="De Montigny J."/>
            <person name="Jacques N."/>
            <person name="Jung P."/>
            <person name="Lemaire M."/>
            <person name="Mallet S."/>
            <person name="Morel G."/>
            <person name="Richard G.F."/>
            <person name="Sarkar A."/>
            <person name="Savel G."/>
            <person name="Schacherer J."/>
            <person name="Seret M.L."/>
            <person name="Talla E."/>
            <person name="Samson G."/>
            <person name="Jubin C."/>
            <person name="Poulain J."/>
            <person name="Vacherie B."/>
            <person name="Barbe V."/>
            <person name="Pelletier E."/>
            <person name="Sherman D.J."/>
            <person name="Westhof E."/>
            <person name="Weissenbach J."/>
            <person name="Baret P.V."/>
            <person name="Wincker P."/>
            <person name="Gaillardin C."/>
            <person name="Dujon B."/>
            <person name="Souciet J.L."/>
        </authorList>
    </citation>
    <scope>NUCLEOTIDE SEQUENCE [LARGE SCALE GENOMIC DNA]</scope>
    <source>
        <strain evidence="7">CBS 270.75 / DBVPG 7215 / KCTC 17166 / NRRL Y-17582</strain>
    </source>
</reference>
<dbReference type="InterPro" id="IPR007648">
    <property type="entry name" value="ATPase_inhibitor_mt"/>
</dbReference>
<feature type="coiled-coil region" evidence="5">
    <location>
        <begin position="55"/>
        <end position="82"/>
    </location>
</feature>
<dbReference type="Gene3D" id="1.20.5.500">
    <property type="entry name" value="Single helix bin"/>
    <property type="match status" value="1"/>
</dbReference>
<dbReference type="OrthoDB" id="5532350at2759"/>
<comment type="subcellular location">
    <subcellularLocation>
        <location evidence="1">Mitochondrion</location>
    </subcellularLocation>
</comment>
<dbReference type="AlphaFoldDB" id="G8JWW5"/>
<dbReference type="KEGG" id="erc:Ecym_8043"/>
<keyword evidence="3" id="KW-0496">Mitochondrion</keyword>
<name>G8JWW5_ERECY</name>
<dbReference type="eggNOG" id="ENOG502SCJG">
    <property type="taxonomic scope" value="Eukaryota"/>
</dbReference>
<keyword evidence="7" id="KW-1185">Reference proteome</keyword>
<gene>
    <name evidence="6" type="ordered locus">Ecym_8043</name>
</gene>
<evidence type="ECO:0000256" key="3">
    <source>
        <dbReference type="ARBA" id="ARBA00023128"/>
    </source>
</evidence>
<dbReference type="FunCoup" id="G8JWW5">
    <property type="interactions" value="88"/>
</dbReference>
<dbReference type="GO" id="GO:0042030">
    <property type="term" value="F:ATPase inhibitor activity"/>
    <property type="evidence" value="ECO:0007669"/>
    <property type="project" value="InterPro"/>
</dbReference>
<accession>G8JWW5</accession>